<dbReference type="SUPFAM" id="SSF53335">
    <property type="entry name" value="S-adenosyl-L-methionine-dependent methyltransferases"/>
    <property type="match status" value="1"/>
</dbReference>
<evidence type="ECO:0000313" key="1">
    <source>
        <dbReference type="EMBL" id="RXS74436.1"/>
    </source>
</evidence>
<sequence length="190" mass="20787">MKKSNPYQITEWCRSLIRPQVKPGDLCIDATMGNGHDTLFLSQLAGPSGRVLAFDIQQAALDATRKLLERQDGVAPVSLFLDSHANMGDYARPGTVSCIVFNLGYLPSGDHSIATHKESTIAALEQGLELLKTGGCISLCIYSGGDSGFEERNGVLEYLKGLDSRRFLVVLSCYYNRPNHPPIPVVIYKL</sequence>
<reference evidence="1 2" key="1">
    <citation type="submission" date="2019-01" db="EMBL/GenBank/DDBJ databases">
        <title>Blautia sp. nov. KGMB01111 isolated human feces.</title>
        <authorList>
            <person name="Park J.-E."/>
            <person name="Kim J.-S."/>
            <person name="Park S.-H."/>
        </authorList>
    </citation>
    <scope>NUCLEOTIDE SEQUENCE [LARGE SCALE GENOMIC DNA]</scope>
    <source>
        <strain evidence="1 2">KGMB01111</strain>
    </source>
</reference>
<comment type="caution">
    <text evidence="1">The sequence shown here is derived from an EMBL/GenBank/DDBJ whole genome shotgun (WGS) entry which is preliminary data.</text>
</comment>
<dbReference type="InterPro" id="IPR029063">
    <property type="entry name" value="SAM-dependent_MTases_sf"/>
</dbReference>
<keyword evidence="2" id="KW-1185">Reference proteome</keyword>
<accession>A0A4Q1RFQ4</accession>
<gene>
    <name evidence="1" type="primary">mraW</name>
    <name evidence="1" type="ORF">ETP43_03830</name>
</gene>
<keyword evidence="1" id="KW-0808">Transferase</keyword>
<name>A0A4Q1RFQ4_9FIRM</name>
<dbReference type="EMBL" id="SDKC01000001">
    <property type="protein sequence ID" value="RXS74436.1"/>
    <property type="molecule type" value="Genomic_DNA"/>
</dbReference>
<dbReference type="AlphaFoldDB" id="A0A4Q1RFQ4"/>
<dbReference type="PANTHER" id="PTHR35276:SF1">
    <property type="entry name" value="TRNA (MNM(5)S(2)U34)-METHYLTRANSFERASE, CHLOROPLASTIC"/>
    <property type="match status" value="1"/>
</dbReference>
<dbReference type="GO" id="GO:0008168">
    <property type="term" value="F:methyltransferase activity"/>
    <property type="evidence" value="ECO:0007669"/>
    <property type="project" value="UniProtKB-KW"/>
</dbReference>
<dbReference type="OrthoDB" id="9792989at2"/>
<organism evidence="1 2">
    <name type="scientific">Blautia faecicola</name>
    <dbReference type="NCBI Taxonomy" id="2509240"/>
    <lineage>
        <taxon>Bacteria</taxon>
        <taxon>Bacillati</taxon>
        <taxon>Bacillota</taxon>
        <taxon>Clostridia</taxon>
        <taxon>Lachnospirales</taxon>
        <taxon>Lachnospiraceae</taxon>
        <taxon>Blautia</taxon>
    </lineage>
</organism>
<evidence type="ECO:0000313" key="2">
    <source>
        <dbReference type="Proteomes" id="UP000290106"/>
    </source>
</evidence>
<protein>
    <submittedName>
        <fullName evidence="1">16S rRNA (Cytosine(1402)-N(4))-methyltransferase</fullName>
        <ecNumber evidence="1">2.1.1.199</ecNumber>
    </submittedName>
</protein>
<dbReference type="InterPro" id="IPR010719">
    <property type="entry name" value="MnmM_MeTrfase"/>
</dbReference>
<keyword evidence="1" id="KW-0489">Methyltransferase</keyword>
<dbReference type="Pfam" id="PF06962">
    <property type="entry name" value="rRNA_methylase"/>
    <property type="match status" value="1"/>
</dbReference>
<dbReference type="Gene3D" id="3.40.50.150">
    <property type="entry name" value="Vaccinia Virus protein VP39"/>
    <property type="match status" value="1"/>
</dbReference>
<dbReference type="Proteomes" id="UP000290106">
    <property type="component" value="Unassembled WGS sequence"/>
</dbReference>
<dbReference type="GO" id="GO:0032259">
    <property type="term" value="P:methylation"/>
    <property type="evidence" value="ECO:0007669"/>
    <property type="project" value="UniProtKB-KW"/>
</dbReference>
<dbReference type="EC" id="2.1.1.199" evidence="1"/>
<dbReference type="RefSeq" id="WP_129257095.1">
    <property type="nucleotide sequence ID" value="NZ_SDKC01000001.1"/>
</dbReference>
<dbReference type="PANTHER" id="PTHR35276">
    <property type="entry name" value="S-ADENOSYL-L-METHIONINE-DEPENDENT METHYLTRANSFERASES SUPERFAMILY PROTEIN"/>
    <property type="match status" value="1"/>
</dbReference>
<proteinExistence type="predicted"/>